<protein>
    <submittedName>
        <fullName evidence="2">Uncharacterized protein</fullName>
    </submittedName>
</protein>
<proteinExistence type="predicted"/>
<dbReference type="OrthoDB" id="3251507at2759"/>
<accession>A0A6J3M192</accession>
<feature type="non-terminal residue" evidence="2">
    <location>
        <position position="88"/>
    </location>
</feature>
<gene>
    <name evidence="2" type="ORF">K489DRAFT_382627</name>
</gene>
<dbReference type="GeneID" id="54363223"/>
<evidence type="ECO:0000313" key="1">
    <source>
        <dbReference type="Proteomes" id="UP000504637"/>
    </source>
</evidence>
<reference evidence="2" key="2">
    <citation type="submission" date="2020-04" db="EMBL/GenBank/DDBJ databases">
        <authorList>
            <consortium name="NCBI Genome Project"/>
        </authorList>
    </citation>
    <scope>NUCLEOTIDE SEQUENCE</scope>
    <source>
        <strain evidence="2">CBS 342.82</strain>
    </source>
</reference>
<keyword evidence="1" id="KW-1185">Reference proteome</keyword>
<organism evidence="2">
    <name type="scientific">Dissoconium aciculare CBS 342.82</name>
    <dbReference type="NCBI Taxonomy" id="1314786"/>
    <lineage>
        <taxon>Eukaryota</taxon>
        <taxon>Fungi</taxon>
        <taxon>Dikarya</taxon>
        <taxon>Ascomycota</taxon>
        <taxon>Pezizomycotina</taxon>
        <taxon>Dothideomycetes</taxon>
        <taxon>Dothideomycetidae</taxon>
        <taxon>Mycosphaerellales</taxon>
        <taxon>Dissoconiaceae</taxon>
        <taxon>Dissoconium</taxon>
    </lineage>
</organism>
<dbReference type="AlphaFoldDB" id="A0A6J3M192"/>
<dbReference type="RefSeq" id="XP_033457728.1">
    <property type="nucleotide sequence ID" value="XM_033605423.1"/>
</dbReference>
<dbReference type="Proteomes" id="UP000504637">
    <property type="component" value="Unplaced"/>
</dbReference>
<name>A0A6J3M192_9PEZI</name>
<reference evidence="2" key="1">
    <citation type="submission" date="2020-01" db="EMBL/GenBank/DDBJ databases">
        <authorList>
            <consortium name="DOE Joint Genome Institute"/>
            <person name="Haridas S."/>
            <person name="Albert R."/>
            <person name="Binder M."/>
            <person name="Bloem J."/>
            <person name="Labutti K."/>
            <person name="Salamov A."/>
            <person name="Andreopoulos B."/>
            <person name="Baker S.E."/>
            <person name="Barry K."/>
            <person name="Bills G."/>
            <person name="Bluhm B.H."/>
            <person name="Cannon C."/>
            <person name="Castanera R."/>
            <person name="Culley D.E."/>
            <person name="Daum C."/>
            <person name="Ezra D."/>
            <person name="Gonzalez J.B."/>
            <person name="Henrissat B."/>
            <person name="Kuo A."/>
            <person name="Liang C."/>
            <person name="Lipzen A."/>
            <person name="Lutzoni F."/>
            <person name="Magnuson J."/>
            <person name="Mondo S."/>
            <person name="Nolan M."/>
            <person name="Ohm R."/>
            <person name="Pangilinan J."/>
            <person name="Park H.-J."/>
            <person name="Ramirez L."/>
            <person name="Alfaro M."/>
            <person name="Sun H."/>
            <person name="Tritt A."/>
            <person name="Yoshinaga Y."/>
            <person name="Zwiers L.-H."/>
            <person name="Turgeon B.G."/>
            <person name="Goodwin S.B."/>
            <person name="Spatafora J.W."/>
            <person name="Crous P.W."/>
            <person name="Grigoriev I.V."/>
        </authorList>
    </citation>
    <scope>NUCLEOTIDE SEQUENCE</scope>
    <source>
        <strain evidence="2">CBS 342.82</strain>
    </source>
</reference>
<reference evidence="2" key="3">
    <citation type="submission" date="2025-08" db="UniProtKB">
        <authorList>
            <consortium name="RefSeq"/>
        </authorList>
    </citation>
    <scope>IDENTIFICATION</scope>
    <source>
        <strain evidence="2">CBS 342.82</strain>
    </source>
</reference>
<evidence type="ECO:0000313" key="2">
    <source>
        <dbReference type="RefSeq" id="XP_033457728.1"/>
    </source>
</evidence>
<sequence length="88" mass="9929">MEPQHSEVRGVTDASLGHDATLFAPSPDEIRLFYERLLLWSVLRPNGVRRAMPVRTRWQRYLDSLAFLCDTQGGGNTVSALVVQDRST</sequence>